<keyword evidence="3 8" id="KW-0436">Ligase</keyword>
<dbReference type="PANTHER" id="PTHR21299:SF1">
    <property type="entry name" value="PANTOATE--BETA-ALANINE LIGASE"/>
    <property type="match status" value="1"/>
</dbReference>
<feature type="binding site" evidence="8">
    <location>
        <begin position="149"/>
        <end position="152"/>
    </location>
    <ligand>
        <name>ATP</name>
        <dbReference type="ChEBI" id="CHEBI:30616"/>
    </ligand>
</feature>
<feature type="binding site" evidence="8">
    <location>
        <begin position="30"/>
        <end position="37"/>
    </location>
    <ligand>
        <name>ATP</name>
        <dbReference type="ChEBI" id="CHEBI:30616"/>
    </ligand>
</feature>
<evidence type="ECO:0000256" key="3">
    <source>
        <dbReference type="ARBA" id="ARBA00022598"/>
    </source>
</evidence>
<comment type="function">
    <text evidence="8">Catalyzes the condensation of pantoate with beta-alanine in an ATP-dependent reaction via a pantoyl-adenylate intermediate.</text>
</comment>
<evidence type="ECO:0000256" key="7">
    <source>
        <dbReference type="ARBA" id="ARBA00048258"/>
    </source>
</evidence>
<comment type="subcellular location">
    <subcellularLocation>
        <location evidence="8">Cytoplasm</location>
    </subcellularLocation>
</comment>
<dbReference type="GO" id="GO:0016874">
    <property type="term" value="F:ligase activity"/>
    <property type="evidence" value="ECO:0007669"/>
    <property type="project" value="UniProtKB-KW"/>
</dbReference>
<sequence>METLHEIPALRARLADWRDNGLRIGLVPTMGNLHDGHLALVEAARARADRVVATVFVNPLQFGPHEDLDSYPRTLNDDARRLSRCGCHLLFAPSEAAMYPHGRDAHTVVEVPGLSAQLCGASRPGHFRGVTTVVAKLFNLVQPDLAVFGQKDYQQLMLIRRMAADLCMDIEILGLPTVREPDGLAMSSRNGYLTPAERARAPALFRTLQELAAWVAAGTPPAQAERDAAQALSVAGFEPDYLSVRRRADLAPAGPQDTALVVLAAAHLGRARLIDNLELDRIVAEAH</sequence>
<dbReference type="Gene3D" id="3.30.1300.10">
    <property type="entry name" value="Pantoate-beta-alanine ligase, C-terminal domain"/>
    <property type="match status" value="1"/>
</dbReference>
<keyword evidence="5 8" id="KW-0547">Nucleotide-binding</keyword>
<protein>
    <recommendedName>
        <fullName evidence="8">Pantothenate synthetase</fullName>
        <shortName evidence="8">PS</shortName>
        <ecNumber evidence="8">6.3.2.1</ecNumber>
    </recommendedName>
    <alternativeName>
        <fullName evidence="8">Pantoate--beta-alanine ligase</fullName>
    </alternativeName>
    <alternativeName>
        <fullName evidence="8">Pantoate-activating enzyme</fullName>
    </alternativeName>
</protein>
<feature type="binding site" evidence="8">
    <location>
        <begin position="186"/>
        <end position="189"/>
    </location>
    <ligand>
        <name>ATP</name>
        <dbReference type="ChEBI" id="CHEBI:30616"/>
    </ligand>
</feature>
<comment type="catalytic activity">
    <reaction evidence="7 8">
        <text>(R)-pantoate + beta-alanine + ATP = (R)-pantothenate + AMP + diphosphate + H(+)</text>
        <dbReference type="Rhea" id="RHEA:10912"/>
        <dbReference type="ChEBI" id="CHEBI:15378"/>
        <dbReference type="ChEBI" id="CHEBI:15980"/>
        <dbReference type="ChEBI" id="CHEBI:29032"/>
        <dbReference type="ChEBI" id="CHEBI:30616"/>
        <dbReference type="ChEBI" id="CHEBI:33019"/>
        <dbReference type="ChEBI" id="CHEBI:57966"/>
        <dbReference type="ChEBI" id="CHEBI:456215"/>
        <dbReference type="EC" id="6.3.2.1"/>
    </reaction>
</comment>
<dbReference type="Pfam" id="PF02569">
    <property type="entry name" value="Pantoate_ligase"/>
    <property type="match status" value="1"/>
</dbReference>
<dbReference type="EMBL" id="NRRV01000058">
    <property type="protein sequence ID" value="MBK1632793.1"/>
    <property type="molecule type" value="Genomic_DNA"/>
</dbReference>
<organism evidence="9 10">
    <name type="scientific">Thiohalocapsa halophila</name>
    <dbReference type="NCBI Taxonomy" id="69359"/>
    <lineage>
        <taxon>Bacteria</taxon>
        <taxon>Pseudomonadati</taxon>
        <taxon>Pseudomonadota</taxon>
        <taxon>Gammaproteobacteria</taxon>
        <taxon>Chromatiales</taxon>
        <taxon>Chromatiaceae</taxon>
        <taxon>Thiohalocapsa</taxon>
    </lineage>
</organism>
<evidence type="ECO:0000256" key="5">
    <source>
        <dbReference type="ARBA" id="ARBA00022741"/>
    </source>
</evidence>
<name>A0ABS1CLI8_9GAMM</name>
<feature type="active site" description="Proton donor" evidence="8">
    <location>
        <position position="37"/>
    </location>
</feature>
<comment type="subunit">
    <text evidence="8">Homodimer.</text>
</comment>
<evidence type="ECO:0000256" key="2">
    <source>
        <dbReference type="ARBA" id="ARBA00009256"/>
    </source>
</evidence>
<proteinExistence type="inferred from homology"/>
<evidence type="ECO:0000256" key="4">
    <source>
        <dbReference type="ARBA" id="ARBA00022655"/>
    </source>
</evidence>
<keyword evidence="6 8" id="KW-0067">ATP-binding</keyword>
<feature type="binding site" evidence="8">
    <location>
        <position position="155"/>
    </location>
    <ligand>
        <name>(R)-pantoate</name>
        <dbReference type="ChEBI" id="CHEBI:15980"/>
    </ligand>
</feature>
<gene>
    <name evidence="8" type="primary">panC</name>
    <name evidence="9" type="ORF">CKO31_18985</name>
</gene>
<comment type="caution">
    <text evidence="9">The sequence shown here is derived from an EMBL/GenBank/DDBJ whole genome shotgun (WGS) entry which is preliminary data.</text>
</comment>
<comment type="pathway">
    <text evidence="1 8">Cofactor biosynthesis; (R)-pantothenate biosynthesis; (R)-pantothenate from (R)-pantoate and beta-alanine: step 1/1.</text>
</comment>
<feature type="binding site" evidence="8">
    <location>
        <position position="178"/>
    </location>
    <ligand>
        <name>ATP</name>
        <dbReference type="ChEBI" id="CHEBI:30616"/>
    </ligand>
</feature>
<dbReference type="Proteomes" id="UP000748752">
    <property type="component" value="Unassembled WGS sequence"/>
</dbReference>
<evidence type="ECO:0000313" key="10">
    <source>
        <dbReference type="Proteomes" id="UP000748752"/>
    </source>
</evidence>
<evidence type="ECO:0000256" key="1">
    <source>
        <dbReference type="ARBA" id="ARBA00004990"/>
    </source>
</evidence>
<reference evidence="9 10" key="1">
    <citation type="journal article" date="2020" name="Microorganisms">
        <title>Osmotic Adaptation and Compatible Solute Biosynthesis of Phototrophic Bacteria as Revealed from Genome Analyses.</title>
        <authorList>
            <person name="Imhoff J.F."/>
            <person name="Rahn T."/>
            <person name="Kunzel S."/>
            <person name="Keller A."/>
            <person name="Neulinger S.C."/>
        </authorList>
    </citation>
    <scope>NUCLEOTIDE SEQUENCE [LARGE SCALE GENOMIC DNA]</scope>
    <source>
        <strain evidence="9 10">DSM 6210</strain>
    </source>
</reference>
<dbReference type="SUPFAM" id="SSF52374">
    <property type="entry name" value="Nucleotidylyl transferase"/>
    <property type="match status" value="1"/>
</dbReference>
<dbReference type="InterPro" id="IPR003721">
    <property type="entry name" value="Pantoate_ligase"/>
</dbReference>
<accession>A0ABS1CLI8</accession>
<dbReference type="CDD" id="cd00560">
    <property type="entry name" value="PanC"/>
    <property type="match status" value="1"/>
</dbReference>
<dbReference type="PANTHER" id="PTHR21299">
    <property type="entry name" value="CYTIDYLATE KINASE/PANTOATE-BETA-ALANINE LIGASE"/>
    <property type="match status" value="1"/>
</dbReference>
<keyword evidence="4 8" id="KW-0566">Pantothenate biosynthesis</keyword>
<feature type="binding site" evidence="8">
    <location>
        <position position="61"/>
    </location>
    <ligand>
        <name>beta-alanine</name>
        <dbReference type="ChEBI" id="CHEBI:57966"/>
    </ligand>
</feature>
<evidence type="ECO:0000256" key="6">
    <source>
        <dbReference type="ARBA" id="ARBA00022840"/>
    </source>
</evidence>
<comment type="miscellaneous">
    <text evidence="8">The reaction proceeds by a bi uni uni bi ping pong mechanism.</text>
</comment>
<evidence type="ECO:0000256" key="8">
    <source>
        <dbReference type="HAMAP-Rule" id="MF_00158"/>
    </source>
</evidence>
<feature type="binding site" evidence="8">
    <location>
        <position position="61"/>
    </location>
    <ligand>
        <name>(R)-pantoate</name>
        <dbReference type="ChEBI" id="CHEBI:15980"/>
    </ligand>
</feature>
<dbReference type="RefSeq" id="WP_200240599.1">
    <property type="nucleotide sequence ID" value="NZ_NRRV01000058.1"/>
</dbReference>
<dbReference type="HAMAP" id="MF_00158">
    <property type="entry name" value="PanC"/>
    <property type="match status" value="1"/>
</dbReference>
<comment type="similarity">
    <text evidence="2 8">Belongs to the pantothenate synthetase family.</text>
</comment>
<dbReference type="InterPro" id="IPR014729">
    <property type="entry name" value="Rossmann-like_a/b/a_fold"/>
</dbReference>
<dbReference type="EC" id="6.3.2.1" evidence="8"/>
<keyword evidence="8" id="KW-0963">Cytoplasm</keyword>
<evidence type="ECO:0000313" key="9">
    <source>
        <dbReference type="EMBL" id="MBK1632793.1"/>
    </source>
</evidence>
<dbReference type="Gene3D" id="3.40.50.620">
    <property type="entry name" value="HUPs"/>
    <property type="match status" value="1"/>
</dbReference>
<dbReference type="NCBIfam" id="TIGR00018">
    <property type="entry name" value="panC"/>
    <property type="match status" value="1"/>
</dbReference>
<keyword evidence="10" id="KW-1185">Reference proteome</keyword>
<dbReference type="InterPro" id="IPR042176">
    <property type="entry name" value="Pantoate_ligase_C"/>
</dbReference>